<reference evidence="2" key="1">
    <citation type="journal article" date="2022" name="Mol. Ecol. Resour.">
        <title>The genomes of chicory, endive, great burdock and yacon provide insights into Asteraceae palaeo-polyploidization history and plant inulin production.</title>
        <authorList>
            <person name="Fan W."/>
            <person name="Wang S."/>
            <person name="Wang H."/>
            <person name="Wang A."/>
            <person name="Jiang F."/>
            <person name="Liu H."/>
            <person name="Zhao H."/>
            <person name="Xu D."/>
            <person name="Zhang Y."/>
        </authorList>
    </citation>
    <scope>NUCLEOTIDE SEQUENCE [LARGE SCALE GENOMIC DNA]</scope>
    <source>
        <strain evidence="2">cv. Niubang</strain>
    </source>
</reference>
<sequence>MIKPIKQRGDNPKEEQKEDQKGKTLGKSFQPLVSSISQRRLHPSTTIVLPSSSNPQRPSTSGPQRPTPPPSLSDDGVDVGVKVDLDTRAFPHLINLLSHPNEKVILFSISFWCF</sequence>
<name>A0ACB9CIV4_ARCLA</name>
<evidence type="ECO:0000313" key="2">
    <source>
        <dbReference type="Proteomes" id="UP001055879"/>
    </source>
</evidence>
<comment type="caution">
    <text evidence="1">The sequence shown here is derived from an EMBL/GenBank/DDBJ whole genome shotgun (WGS) entry which is preliminary data.</text>
</comment>
<accession>A0ACB9CIV4</accession>
<evidence type="ECO:0000313" key="1">
    <source>
        <dbReference type="EMBL" id="KAI3734221.1"/>
    </source>
</evidence>
<proteinExistence type="predicted"/>
<dbReference type="Proteomes" id="UP001055879">
    <property type="component" value="Linkage Group LG04"/>
</dbReference>
<organism evidence="1 2">
    <name type="scientific">Arctium lappa</name>
    <name type="common">Greater burdock</name>
    <name type="synonym">Lappa major</name>
    <dbReference type="NCBI Taxonomy" id="4217"/>
    <lineage>
        <taxon>Eukaryota</taxon>
        <taxon>Viridiplantae</taxon>
        <taxon>Streptophyta</taxon>
        <taxon>Embryophyta</taxon>
        <taxon>Tracheophyta</taxon>
        <taxon>Spermatophyta</taxon>
        <taxon>Magnoliopsida</taxon>
        <taxon>eudicotyledons</taxon>
        <taxon>Gunneridae</taxon>
        <taxon>Pentapetalae</taxon>
        <taxon>asterids</taxon>
        <taxon>campanulids</taxon>
        <taxon>Asterales</taxon>
        <taxon>Asteraceae</taxon>
        <taxon>Carduoideae</taxon>
        <taxon>Cardueae</taxon>
        <taxon>Arctiinae</taxon>
        <taxon>Arctium</taxon>
    </lineage>
</organism>
<protein>
    <submittedName>
        <fullName evidence="1">Uncharacterized protein</fullName>
    </submittedName>
</protein>
<gene>
    <name evidence="1" type="ORF">L6452_13685</name>
</gene>
<dbReference type="EMBL" id="CM042050">
    <property type="protein sequence ID" value="KAI3734221.1"/>
    <property type="molecule type" value="Genomic_DNA"/>
</dbReference>
<reference evidence="1 2" key="2">
    <citation type="journal article" date="2022" name="Mol. Ecol. Resour.">
        <title>The genomes of chicory, endive, great burdock and yacon provide insights into Asteraceae paleo-polyploidization history and plant inulin production.</title>
        <authorList>
            <person name="Fan W."/>
            <person name="Wang S."/>
            <person name="Wang H."/>
            <person name="Wang A."/>
            <person name="Jiang F."/>
            <person name="Liu H."/>
            <person name="Zhao H."/>
            <person name="Xu D."/>
            <person name="Zhang Y."/>
        </authorList>
    </citation>
    <scope>NUCLEOTIDE SEQUENCE [LARGE SCALE GENOMIC DNA]</scope>
    <source>
        <strain evidence="2">cv. Niubang</strain>
    </source>
</reference>
<keyword evidence="2" id="KW-1185">Reference proteome</keyword>